<comment type="caution">
    <text evidence="2">The sequence shown here is derived from an EMBL/GenBank/DDBJ whole genome shotgun (WGS) entry which is preliminary data.</text>
</comment>
<gene>
    <name evidence="2" type="ORF">NQ314_009506</name>
</gene>
<accession>A0AAV8XZI3</accession>
<evidence type="ECO:0000313" key="3">
    <source>
        <dbReference type="Proteomes" id="UP001162156"/>
    </source>
</evidence>
<feature type="compositionally biased region" description="Low complexity" evidence="1">
    <location>
        <begin position="199"/>
        <end position="210"/>
    </location>
</feature>
<sequence length="278" mass="33420">MYFSDDESVYYETTYSQDERIGFNLQQEKEKEAARNKLVELERKQEFDDFFKAKTHDICNLAGLTFLKFTHLKIKFSFDPSKIVTHVSKKVIFYCSLKYYERYKIWNIRRDSFPVNYKSRMYRLFCSGEYLAVGDDSILNIILRIYAQLQIWAKNEETFRMEKFMPQQNRNVFKPNPNNNNNLPKPTPTSVSTRNTTNQYQQGPSTSHQQQQHRETLSEELFNTELNQLDQYETIQSIDYDCQNEEFIEYFDYNEYENVDSVVTDRRKFSQLASFRQP</sequence>
<evidence type="ECO:0000313" key="2">
    <source>
        <dbReference type="EMBL" id="KAJ8944315.1"/>
    </source>
</evidence>
<keyword evidence="3" id="KW-1185">Reference proteome</keyword>
<organism evidence="2 3">
    <name type="scientific">Rhamnusium bicolor</name>
    <dbReference type="NCBI Taxonomy" id="1586634"/>
    <lineage>
        <taxon>Eukaryota</taxon>
        <taxon>Metazoa</taxon>
        <taxon>Ecdysozoa</taxon>
        <taxon>Arthropoda</taxon>
        <taxon>Hexapoda</taxon>
        <taxon>Insecta</taxon>
        <taxon>Pterygota</taxon>
        <taxon>Neoptera</taxon>
        <taxon>Endopterygota</taxon>
        <taxon>Coleoptera</taxon>
        <taxon>Polyphaga</taxon>
        <taxon>Cucujiformia</taxon>
        <taxon>Chrysomeloidea</taxon>
        <taxon>Cerambycidae</taxon>
        <taxon>Lepturinae</taxon>
        <taxon>Rhagiini</taxon>
        <taxon>Rhamnusium</taxon>
    </lineage>
</organism>
<dbReference type="Proteomes" id="UP001162156">
    <property type="component" value="Unassembled WGS sequence"/>
</dbReference>
<reference evidence="2" key="1">
    <citation type="journal article" date="2023" name="Insect Mol. Biol.">
        <title>Genome sequencing provides insights into the evolution of gene families encoding plant cell wall-degrading enzymes in longhorned beetles.</title>
        <authorList>
            <person name="Shin N.R."/>
            <person name="Okamura Y."/>
            <person name="Kirsch R."/>
            <person name="Pauchet Y."/>
        </authorList>
    </citation>
    <scope>NUCLEOTIDE SEQUENCE</scope>
    <source>
        <strain evidence="2">RBIC_L_NR</strain>
    </source>
</reference>
<feature type="compositionally biased region" description="Low complexity" evidence="1">
    <location>
        <begin position="174"/>
        <end position="184"/>
    </location>
</feature>
<name>A0AAV8XZI3_9CUCU</name>
<evidence type="ECO:0000256" key="1">
    <source>
        <dbReference type="SAM" id="MobiDB-lite"/>
    </source>
</evidence>
<dbReference type="AlphaFoldDB" id="A0AAV8XZI3"/>
<dbReference type="EMBL" id="JANEYF010002604">
    <property type="protein sequence ID" value="KAJ8944315.1"/>
    <property type="molecule type" value="Genomic_DNA"/>
</dbReference>
<proteinExistence type="predicted"/>
<feature type="region of interest" description="Disordered" evidence="1">
    <location>
        <begin position="169"/>
        <end position="215"/>
    </location>
</feature>
<protein>
    <submittedName>
        <fullName evidence="2">Uncharacterized protein</fullName>
    </submittedName>
</protein>